<gene>
    <name evidence="1" type="ORF">D4T97_019860</name>
</gene>
<name>A0A429XT98_9BACI</name>
<proteinExistence type="predicted"/>
<dbReference type="Proteomes" id="UP000287156">
    <property type="component" value="Unassembled WGS sequence"/>
</dbReference>
<sequence length="63" mass="6771">MVNRKAEAPWSAPTSISRGLAEGVFCLQKQSAYDLEGLGAAARQKEKRRATFSDVQTGAASTR</sequence>
<evidence type="ECO:0000313" key="1">
    <source>
        <dbReference type="EMBL" id="RST70875.1"/>
    </source>
</evidence>
<dbReference type="AlphaFoldDB" id="A0A429XT98"/>
<evidence type="ECO:0000313" key="2">
    <source>
        <dbReference type="Proteomes" id="UP000287156"/>
    </source>
</evidence>
<dbReference type="EMBL" id="QYTV02000016">
    <property type="protein sequence ID" value="RST70875.1"/>
    <property type="molecule type" value="Genomic_DNA"/>
</dbReference>
<accession>A0A429XT98</accession>
<reference evidence="1" key="1">
    <citation type="submission" date="2018-12" db="EMBL/GenBank/DDBJ databases">
        <authorList>
            <person name="Sun L."/>
            <person name="Chen Z."/>
        </authorList>
    </citation>
    <scope>NUCLEOTIDE SEQUENCE [LARGE SCALE GENOMIC DNA]</scope>
    <source>
        <strain evidence="1">3-2-2</strain>
    </source>
</reference>
<comment type="caution">
    <text evidence="1">The sequence shown here is derived from an EMBL/GenBank/DDBJ whole genome shotgun (WGS) entry which is preliminary data.</text>
</comment>
<keyword evidence="2" id="KW-1185">Reference proteome</keyword>
<protein>
    <submittedName>
        <fullName evidence="1">Uncharacterized protein</fullName>
    </submittedName>
</protein>
<organism evidence="1 2">
    <name type="scientific">Siminovitchia acidinfaciens</name>
    <dbReference type="NCBI Taxonomy" id="2321395"/>
    <lineage>
        <taxon>Bacteria</taxon>
        <taxon>Bacillati</taxon>
        <taxon>Bacillota</taxon>
        <taxon>Bacilli</taxon>
        <taxon>Bacillales</taxon>
        <taxon>Bacillaceae</taxon>
        <taxon>Siminovitchia</taxon>
    </lineage>
</organism>